<dbReference type="PROSITE" id="PS51257">
    <property type="entry name" value="PROKAR_LIPOPROTEIN"/>
    <property type="match status" value="1"/>
</dbReference>
<proteinExistence type="predicted"/>
<gene>
    <name evidence="2" type="ORF">GFH32_15985</name>
</gene>
<keyword evidence="1" id="KW-0732">Signal</keyword>
<dbReference type="InterPro" id="IPR041662">
    <property type="entry name" value="SusD-like_2"/>
</dbReference>
<dbReference type="KEGG" id="sphe:GFH32_15985"/>
<protein>
    <submittedName>
        <fullName evidence="2">SusD/RagB family nutrient-binding outer membrane lipoprotein</fullName>
    </submittedName>
</protein>
<feature type="signal peptide" evidence="1">
    <location>
        <begin position="1"/>
        <end position="27"/>
    </location>
</feature>
<dbReference type="RefSeq" id="WP_153512554.1">
    <property type="nucleotide sequence ID" value="NZ_CP045652.1"/>
</dbReference>
<organism evidence="2 3">
    <name type="scientific">Sphingobacterium zhuxiongii</name>
    <dbReference type="NCBI Taxonomy" id="2662364"/>
    <lineage>
        <taxon>Bacteria</taxon>
        <taxon>Pseudomonadati</taxon>
        <taxon>Bacteroidota</taxon>
        <taxon>Sphingobacteriia</taxon>
        <taxon>Sphingobacteriales</taxon>
        <taxon>Sphingobacteriaceae</taxon>
        <taxon>Sphingobacterium</taxon>
    </lineage>
</organism>
<evidence type="ECO:0000313" key="2">
    <source>
        <dbReference type="EMBL" id="QGA27727.1"/>
    </source>
</evidence>
<dbReference type="SUPFAM" id="SSF48452">
    <property type="entry name" value="TPR-like"/>
    <property type="match status" value="1"/>
</dbReference>
<evidence type="ECO:0000313" key="3">
    <source>
        <dbReference type="Proteomes" id="UP000326921"/>
    </source>
</evidence>
<sequence length="483" mass="52681">MNIKNIKRILVLTVVSTLAFTSCNKFLDINENPNNPDKATPSLLLPSVQAAASQVTGNAFQVYGNFWAQFWTQNPSSSQYRTIDQYRVLTTATDRAWSIIYRSALVNAEQIINSEVVGQEYYKGIAYIMKAYTFQMATDAFGDIPLSEALQGKEYMNPSYSQQSEVYDSIFSYLDKGKALLKTKTAEQVTSQDMIFGGDKAQWEAFANTLALRAYLRLSSVNSTKAANGIKALYAAKAPFLTQDASITYTNTGGNENPMYNEMLGLGRTQNAVASSTAVSAFIANKDPRRFKFYQLRPEATEINSIPQGSYNVTKDVSSAPNALVGANGADNNSAVAPAKLISAAESFFLQAEAVTRGWGSGSAEALYNAGIEESFHATGLTADAAKAYIATAPDAKFGTSIADNTKAIITQKYFAMCGFQGFEAWTEWRRTGYPTFFVQSVASTLGAGLKPLRLPYPNSEITTNANFPGSITVDKPVWWDVK</sequence>
<reference evidence="2 3" key="1">
    <citation type="submission" date="2019-10" db="EMBL/GenBank/DDBJ databases">
        <authorList>
            <person name="Dong K."/>
        </authorList>
    </citation>
    <scope>NUCLEOTIDE SEQUENCE [LARGE SCALE GENOMIC DNA]</scope>
    <source>
        <strain evidence="3">dk4302</strain>
    </source>
</reference>
<keyword evidence="2" id="KW-0449">Lipoprotein</keyword>
<dbReference type="EMBL" id="CP045652">
    <property type="protein sequence ID" value="QGA27727.1"/>
    <property type="molecule type" value="Genomic_DNA"/>
</dbReference>
<keyword evidence="3" id="KW-1185">Reference proteome</keyword>
<dbReference type="AlphaFoldDB" id="A0A5Q0QC18"/>
<dbReference type="Gene3D" id="1.25.40.390">
    <property type="match status" value="1"/>
</dbReference>
<accession>A0A5Q0QC18</accession>
<name>A0A5Q0QC18_9SPHI</name>
<evidence type="ECO:0000256" key="1">
    <source>
        <dbReference type="SAM" id="SignalP"/>
    </source>
</evidence>
<dbReference type="InterPro" id="IPR011990">
    <property type="entry name" value="TPR-like_helical_dom_sf"/>
</dbReference>
<dbReference type="Proteomes" id="UP000326921">
    <property type="component" value="Chromosome"/>
</dbReference>
<dbReference type="Pfam" id="PF12771">
    <property type="entry name" value="SusD-like_2"/>
    <property type="match status" value="1"/>
</dbReference>
<feature type="chain" id="PRO_5024876035" evidence="1">
    <location>
        <begin position="28"/>
        <end position="483"/>
    </location>
</feature>